<dbReference type="SUPFAM" id="SSF51556">
    <property type="entry name" value="Metallo-dependent hydrolases"/>
    <property type="match status" value="1"/>
</dbReference>
<reference evidence="2 3" key="1">
    <citation type="submission" date="2020-08" db="EMBL/GenBank/DDBJ databases">
        <title>Acidobacteriota in marine sediments use diverse sulfur dissimilation pathways.</title>
        <authorList>
            <person name="Wasmund K."/>
        </authorList>
    </citation>
    <scope>NUCLEOTIDE SEQUENCE [LARGE SCALE GENOMIC DNA]</scope>
    <source>
        <strain evidence="2">MAG AM4</strain>
    </source>
</reference>
<evidence type="ECO:0000259" key="1">
    <source>
        <dbReference type="Pfam" id="PF04909"/>
    </source>
</evidence>
<feature type="domain" description="Amidohydrolase-related" evidence="1">
    <location>
        <begin position="152"/>
        <end position="343"/>
    </location>
</feature>
<feature type="non-terminal residue" evidence="2">
    <location>
        <position position="395"/>
    </location>
</feature>
<proteinExistence type="predicted"/>
<evidence type="ECO:0000313" key="2">
    <source>
        <dbReference type="EMBL" id="MBD3869532.1"/>
    </source>
</evidence>
<comment type="caution">
    <text evidence="2">The sequence shown here is derived from an EMBL/GenBank/DDBJ whole genome shotgun (WGS) entry which is preliminary data.</text>
</comment>
<accession>A0A8J6XVP6</accession>
<dbReference type="InterPro" id="IPR006680">
    <property type="entry name" value="Amidohydro-rel"/>
</dbReference>
<sequence length="395" mass="44382">MMKRRTFLKTGAAVLGGLALLRYAIPWWLRPGPIRPLSGEARELVDTALSGLDLPRVWDSHVHLIGVEEGGNGCAVNPKMRSHLYPRLRFQFDAFKAGSGIRSMETADRDYVDRLLLLHRDANPAGRLVLLGFDYLVDRDGTEQPEQSSFYIPNEYVLGLAERYPEIKACVSIHPYRNDAVERLSLAAEQGAVGVKWLPNAQGIDPGDSRCDRFYSRLAELGIPLLTHAGHELSVDSGYQTLGNPLRLRRALDHGVRVIVAHCASFGKDEDLDNPDRGQVPAFDLFMRMFRERRYDGLLYGDLAAAALVNRAGRPLREILTASDLHHRLVNGSDYPLPAFDEMVWTGRMKRDGLITAEQATLVDEIQRSNPLLADLVLKRCMRLERDGVVHRFHD</sequence>
<dbReference type="Pfam" id="PF04909">
    <property type="entry name" value="Amidohydro_2"/>
    <property type="match status" value="1"/>
</dbReference>
<protein>
    <submittedName>
        <fullName evidence="2">Amidohydrolase family protein</fullName>
    </submittedName>
</protein>
<name>A0A8J6XVP6_9BACT</name>
<dbReference type="AlphaFoldDB" id="A0A8J6XVP6"/>
<dbReference type="Proteomes" id="UP000648239">
    <property type="component" value="Unassembled WGS sequence"/>
</dbReference>
<gene>
    <name evidence="2" type="ORF">IFK94_15540</name>
</gene>
<evidence type="ECO:0000313" key="3">
    <source>
        <dbReference type="Proteomes" id="UP000648239"/>
    </source>
</evidence>
<organism evidence="2 3">
    <name type="scientific">Candidatus Polarisedimenticola svalbardensis</name>
    <dbReference type="NCBI Taxonomy" id="2886004"/>
    <lineage>
        <taxon>Bacteria</taxon>
        <taxon>Pseudomonadati</taxon>
        <taxon>Acidobacteriota</taxon>
        <taxon>Candidatus Polarisedimenticolia</taxon>
        <taxon>Candidatus Polarisedimenticolales</taxon>
        <taxon>Candidatus Polarisedimenticolaceae</taxon>
        <taxon>Candidatus Polarisedimenticola</taxon>
    </lineage>
</organism>
<dbReference type="Gene3D" id="3.20.20.140">
    <property type="entry name" value="Metal-dependent hydrolases"/>
    <property type="match status" value="1"/>
</dbReference>
<dbReference type="EMBL" id="JACXWD010000106">
    <property type="protein sequence ID" value="MBD3869532.1"/>
    <property type="molecule type" value="Genomic_DNA"/>
</dbReference>
<dbReference type="InterPro" id="IPR032466">
    <property type="entry name" value="Metal_Hydrolase"/>
</dbReference>
<dbReference type="GO" id="GO:0016787">
    <property type="term" value="F:hydrolase activity"/>
    <property type="evidence" value="ECO:0007669"/>
    <property type="project" value="InterPro"/>
</dbReference>